<dbReference type="Proteomes" id="UP000252519">
    <property type="component" value="Unassembled WGS sequence"/>
</dbReference>
<dbReference type="SUPFAM" id="SSF81321">
    <property type="entry name" value="Family A G protein-coupled receptor-like"/>
    <property type="match status" value="1"/>
</dbReference>
<feature type="domain" description="G-protein coupled receptors family 1 profile" evidence="6">
    <location>
        <begin position="20"/>
        <end position="125"/>
    </location>
</feature>
<comment type="caution">
    <text evidence="7">The sequence shown here is derived from an EMBL/GenBank/DDBJ whole genome shotgun (WGS) entry which is preliminary data.</text>
</comment>
<dbReference type="InterPro" id="IPR052665">
    <property type="entry name" value="Neuropeptide-GPCR"/>
</dbReference>
<evidence type="ECO:0000256" key="1">
    <source>
        <dbReference type="ARBA" id="ARBA00004370"/>
    </source>
</evidence>
<dbReference type="Pfam" id="PF10323">
    <property type="entry name" value="7TM_GPCR_Srv"/>
    <property type="match status" value="1"/>
</dbReference>
<evidence type="ECO:0000256" key="5">
    <source>
        <dbReference type="SAM" id="Phobius"/>
    </source>
</evidence>
<evidence type="ECO:0000259" key="6">
    <source>
        <dbReference type="PROSITE" id="PS50262"/>
    </source>
</evidence>
<dbReference type="EMBL" id="JOJR01000040">
    <property type="protein sequence ID" value="RCN48977.1"/>
    <property type="molecule type" value="Genomic_DNA"/>
</dbReference>
<evidence type="ECO:0000256" key="4">
    <source>
        <dbReference type="ARBA" id="ARBA00023136"/>
    </source>
</evidence>
<evidence type="ECO:0000313" key="7">
    <source>
        <dbReference type="EMBL" id="RCN48977.1"/>
    </source>
</evidence>
<dbReference type="OrthoDB" id="5868253at2759"/>
<keyword evidence="4 5" id="KW-0472">Membrane</keyword>
<keyword evidence="3 5" id="KW-1133">Transmembrane helix</keyword>
<dbReference type="Gene3D" id="1.20.1070.10">
    <property type="entry name" value="Rhodopsin 7-helix transmembrane proteins"/>
    <property type="match status" value="1"/>
</dbReference>
<dbReference type="PANTHER" id="PTHR24224:SF17">
    <property type="entry name" value="G-PROTEIN COUPLED RECEPTORS FAMILY 1 PROFILE DOMAIN-CONTAINING PROTEIN"/>
    <property type="match status" value="1"/>
</dbReference>
<dbReference type="InterPro" id="IPR019426">
    <property type="entry name" value="7TM_GPCR_serpentine_rcpt_Srv"/>
</dbReference>
<evidence type="ECO:0000313" key="8">
    <source>
        <dbReference type="Proteomes" id="UP000252519"/>
    </source>
</evidence>
<evidence type="ECO:0000256" key="3">
    <source>
        <dbReference type="ARBA" id="ARBA00022989"/>
    </source>
</evidence>
<keyword evidence="2 5" id="KW-0812">Transmembrane</keyword>
<reference evidence="7 8" key="1">
    <citation type="submission" date="2014-10" db="EMBL/GenBank/DDBJ databases">
        <title>Draft genome of the hookworm Ancylostoma caninum.</title>
        <authorList>
            <person name="Mitreva M."/>
        </authorList>
    </citation>
    <scope>NUCLEOTIDE SEQUENCE [LARGE SCALE GENOMIC DNA]</scope>
    <source>
        <strain evidence="7 8">Baltimore</strain>
    </source>
</reference>
<keyword evidence="8" id="KW-1185">Reference proteome</keyword>
<dbReference type="GO" id="GO:0016020">
    <property type="term" value="C:membrane"/>
    <property type="evidence" value="ECO:0007669"/>
    <property type="project" value="UniProtKB-SubCell"/>
</dbReference>
<dbReference type="AlphaFoldDB" id="A0A368H176"/>
<feature type="transmembrane region" description="Helical" evidence="5">
    <location>
        <begin position="85"/>
        <end position="106"/>
    </location>
</feature>
<feature type="transmembrane region" description="Helical" evidence="5">
    <location>
        <begin position="6"/>
        <end position="29"/>
    </location>
</feature>
<protein>
    <recommendedName>
        <fullName evidence="6">G-protein coupled receptors family 1 profile domain-containing protein</fullName>
    </recommendedName>
</protein>
<comment type="subcellular location">
    <subcellularLocation>
        <location evidence="1">Membrane</location>
    </subcellularLocation>
</comment>
<name>A0A368H176_ANCCA</name>
<feature type="transmembrane region" description="Helical" evidence="5">
    <location>
        <begin position="41"/>
        <end position="65"/>
    </location>
</feature>
<dbReference type="PANTHER" id="PTHR24224">
    <property type="entry name" value="CARDIOACCELERATORY PEPTIDE RECEPTOR-RELATED"/>
    <property type="match status" value="1"/>
</dbReference>
<proteinExistence type="predicted"/>
<accession>A0A368H176</accession>
<dbReference type="InterPro" id="IPR017452">
    <property type="entry name" value="GPCR_Rhodpsn_7TM"/>
</dbReference>
<evidence type="ECO:0000256" key="2">
    <source>
        <dbReference type="ARBA" id="ARBA00022692"/>
    </source>
</evidence>
<dbReference type="PROSITE" id="PS50262">
    <property type="entry name" value="G_PROTEIN_RECEP_F1_2"/>
    <property type="match status" value="1"/>
</dbReference>
<sequence>MNINWAHCYFLSMYVVTVPLYVCILWKMYKRRNNTKFSTTFLALLISQGVVDLLFLNSLLLFGISSYVILTSEEKLDFTTILCNMAYKCLLCAIYVRGFGVLLMSFQRYLTICRWTSWLNIVSSF</sequence>
<organism evidence="7 8">
    <name type="scientific">Ancylostoma caninum</name>
    <name type="common">Dog hookworm</name>
    <dbReference type="NCBI Taxonomy" id="29170"/>
    <lineage>
        <taxon>Eukaryota</taxon>
        <taxon>Metazoa</taxon>
        <taxon>Ecdysozoa</taxon>
        <taxon>Nematoda</taxon>
        <taxon>Chromadorea</taxon>
        <taxon>Rhabditida</taxon>
        <taxon>Rhabditina</taxon>
        <taxon>Rhabditomorpha</taxon>
        <taxon>Strongyloidea</taxon>
        <taxon>Ancylostomatidae</taxon>
        <taxon>Ancylostomatinae</taxon>
        <taxon>Ancylostoma</taxon>
    </lineage>
</organism>
<gene>
    <name evidence="7" type="ORF">ANCCAN_04959</name>
</gene>